<dbReference type="Gene3D" id="1.10.10.10">
    <property type="entry name" value="Winged helix-like DNA-binding domain superfamily/Winged helix DNA-binding domain"/>
    <property type="match status" value="1"/>
</dbReference>
<dbReference type="Pfam" id="PF00392">
    <property type="entry name" value="GntR"/>
    <property type="match status" value="1"/>
</dbReference>
<dbReference type="KEGG" id="sgp:SpiGrapes_3101"/>
<dbReference type="SUPFAM" id="SSF46785">
    <property type="entry name" value="Winged helix' DNA-binding domain"/>
    <property type="match status" value="1"/>
</dbReference>
<keyword evidence="7" id="KW-0032">Aminotransferase</keyword>
<keyword evidence="4" id="KW-0238">DNA-binding</keyword>
<dbReference type="eggNOG" id="COG1167">
    <property type="taxonomic scope" value="Bacteria"/>
</dbReference>
<dbReference type="InterPro" id="IPR036390">
    <property type="entry name" value="WH_DNA-bd_sf"/>
</dbReference>
<dbReference type="SUPFAM" id="SSF53383">
    <property type="entry name" value="PLP-dependent transferases"/>
    <property type="match status" value="1"/>
</dbReference>
<feature type="domain" description="HTH gntR-type" evidence="6">
    <location>
        <begin position="14"/>
        <end position="82"/>
    </location>
</feature>
<dbReference type="CDD" id="cd00609">
    <property type="entry name" value="AAT_like"/>
    <property type="match status" value="1"/>
</dbReference>
<evidence type="ECO:0000256" key="4">
    <source>
        <dbReference type="ARBA" id="ARBA00023125"/>
    </source>
</evidence>
<keyword evidence="3" id="KW-0805">Transcription regulation</keyword>
<evidence type="ECO:0000313" key="7">
    <source>
        <dbReference type="EMBL" id="AEV30848.1"/>
    </source>
</evidence>
<proteinExistence type="inferred from homology"/>
<dbReference type="InterPro" id="IPR015424">
    <property type="entry name" value="PyrdxlP-dep_Trfase"/>
</dbReference>
<organism evidence="7 8">
    <name type="scientific">Sphaerochaeta pleomorpha (strain ATCC BAA-1885 / DSM 22778 / Grapes)</name>
    <dbReference type="NCBI Taxonomy" id="158190"/>
    <lineage>
        <taxon>Bacteria</taxon>
        <taxon>Pseudomonadati</taxon>
        <taxon>Spirochaetota</taxon>
        <taxon>Spirochaetia</taxon>
        <taxon>Spirochaetales</taxon>
        <taxon>Sphaerochaetaceae</taxon>
        <taxon>Sphaerochaeta</taxon>
    </lineage>
</organism>
<dbReference type="PANTHER" id="PTHR46577:SF1">
    <property type="entry name" value="HTH-TYPE TRANSCRIPTIONAL REGULATORY PROTEIN GABR"/>
    <property type="match status" value="1"/>
</dbReference>
<name>G8QYY9_SPHPG</name>
<dbReference type="EMBL" id="CP003155">
    <property type="protein sequence ID" value="AEV30848.1"/>
    <property type="molecule type" value="Genomic_DNA"/>
</dbReference>
<dbReference type="AlphaFoldDB" id="G8QYY9"/>
<dbReference type="InterPro" id="IPR015421">
    <property type="entry name" value="PyrdxlP-dep_Trfase_major"/>
</dbReference>
<evidence type="ECO:0000259" key="6">
    <source>
        <dbReference type="PROSITE" id="PS50949"/>
    </source>
</evidence>
<dbReference type="OrthoDB" id="9802328at2"/>
<dbReference type="InterPro" id="IPR000524">
    <property type="entry name" value="Tscrpt_reg_HTH_GntR"/>
</dbReference>
<dbReference type="RefSeq" id="WP_014271687.1">
    <property type="nucleotide sequence ID" value="NC_016633.1"/>
</dbReference>
<evidence type="ECO:0000256" key="3">
    <source>
        <dbReference type="ARBA" id="ARBA00023015"/>
    </source>
</evidence>
<reference evidence="7 8" key="1">
    <citation type="submission" date="2011-11" db="EMBL/GenBank/DDBJ databases">
        <title>Complete sequence of Spirochaeta sp. grapes.</title>
        <authorList>
            <consortium name="US DOE Joint Genome Institute"/>
            <person name="Lucas S."/>
            <person name="Han J."/>
            <person name="Lapidus A."/>
            <person name="Cheng J.-F."/>
            <person name="Goodwin L."/>
            <person name="Pitluck S."/>
            <person name="Peters L."/>
            <person name="Ovchinnikova G."/>
            <person name="Munk A.C."/>
            <person name="Detter J.C."/>
            <person name="Han C."/>
            <person name="Tapia R."/>
            <person name="Land M."/>
            <person name="Hauser L."/>
            <person name="Kyrpides N."/>
            <person name="Ivanova N."/>
            <person name="Pagani I."/>
            <person name="Ritalahtilisa K."/>
            <person name="Loeffler F."/>
            <person name="Woyke T."/>
        </authorList>
    </citation>
    <scope>NUCLEOTIDE SEQUENCE [LARGE SCALE GENOMIC DNA]</scope>
    <source>
        <strain evidence="8">ATCC BAA-1885 / DSM 22778 / Grapes</strain>
    </source>
</reference>
<dbReference type="Gene3D" id="3.40.640.10">
    <property type="entry name" value="Type I PLP-dependent aspartate aminotransferase-like (Major domain)"/>
    <property type="match status" value="1"/>
</dbReference>
<dbReference type="CDD" id="cd07377">
    <property type="entry name" value="WHTH_GntR"/>
    <property type="match status" value="1"/>
</dbReference>
<comment type="similarity">
    <text evidence="1">In the C-terminal section; belongs to the class-I pyridoxal-phosphate-dependent aminotransferase family.</text>
</comment>
<dbReference type="GO" id="GO:0003700">
    <property type="term" value="F:DNA-binding transcription factor activity"/>
    <property type="evidence" value="ECO:0007669"/>
    <property type="project" value="InterPro"/>
</dbReference>
<dbReference type="SMART" id="SM00345">
    <property type="entry name" value="HTH_GNTR"/>
    <property type="match status" value="1"/>
</dbReference>
<sequence length="465" mass="52768">MNEITLTLDRDDRRTLTEQLYAFLKAEIMQGNLAKNEKVPSKRKLSSHLKCSINTIQGAYNQLVDEGYLVAKEKSGYFVAELDGILDLAAIPKKVVEDTPLSKGYRYDFSYHGVDLEQFPFRIWRRITREVINEDDKDLLVLGNPKGLLPLRSSIARYLHQSRGVVCSPHQIIVSSGTEFLLQLLIQLLDPSTIYAIENPGYEKLNLLFKRNRVNFKSLPLDEQGLRPERLEQEMVDVVCVTPSHQFPTGCIMPVKRRLQLLAWASEQAGRYIVEDDYDSEFRYSGKPIPSLQGMDQAGRVIYLGAFSKSLSPSLRISYMVLPEKLIDSFDDTLSFYNCPVPTIAQKTLKEFMDKGHFERHLNRMRNLYGQKREALVTAIQRHLPFAEIEGASAGLHVTVRINNGMDEKALVASAESQQIKVYGLSRYYSECLQGGDDGRLLLGFATMKIENMEDAVALLAKGWC</sequence>
<dbReference type="Proteomes" id="UP000005632">
    <property type="component" value="Chromosome"/>
</dbReference>
<dbReference type="GO" id="GO:0030170">
    <property type="term" value="F:pyridoxal phosphate binding"/>
    <property type="evidence" value="ECO:0007669"/>
    <property type="project" value="InterPro"/>
</dbReference>
<dbReference type="GO" id="GO:0003677">
    <property type="term" value="F:DNA binding"/>
    <property type="evidence" value="ECO:0007669"/>
    <property type="project" value="UniProtKB-KW"/>
</dbReference>
<accession>G8QYY9</accession>
<evidence type="ECO:0000256" key="2">
    <source>
        <dbReference type="ARBA" id="ARBA00022898"/>
    </source>
</evidence>
<protein>
    <submittedName>
        <fullName evidence="7">Transcriptional regulator with HTH domain and aminotransferase domain</fullName>
    </submittedName>
</protein>
<dbReference type="InterPro" id="IPR004839">
    <property type="entry name" value="Aminotransferase_I/II_large"/>
</dbReference>
<evidence type="ECO:0000256" key="5">
    <source>
        <dbReference type="ARBA" id="ARBA00023163"/>
    </source>
</evidence>
<keyword evidence="2" id="KW-0663">Pyridoxal phosphate</keyword>
<evidence type="ECO:0000256" key="1">
    <source>
        <dbReference type="ARBA" id="ARBA00005384"/>
    </source>
</evidence>
<dbReference type="PROSITE" id="PS50949">
    <property type="entry name" value="HTH_GNTR"/>
    <property type="match status" value="1"/>
</dbReference>
<dbReference type="STRING" id="158190.SpiGrapes_3101"/>
<keyword evidence="8" id="KW-1185">Reference proteome</keyword>
<dbReference type="GO" id="GO:0008483">
    <property type="term" value="F:transaminase activity"/>
    <property type="evidence" value="ECO:0007669"/>
    <property type="project" value="UniProtKB-KW"/>
</dbReference>
<dbReference type="InterPro" id="IPR036388">
    <property type="entry name" value="WH-like_DNA-bd_sf"/>
</dbReference>
<dbReference type="InterPro" id="IPR051446">
    <property type="entry name" value="HTH_trans_reg/aminotransferase"/>
</dbReference>
<keyword evidence="7" id="KW-0808">Transferase</keyword>
<dbReference type="PANTHER" id="PTHR46577">
    <property type="entry name" value="HTH-TYPE TRANSCRIPTIONAL REGULATORY PROTEIN GABR"/>
    <property type="match status" value="1"/>
</dbReference>
<dbReference type="HOGENOM" id="CLU_017584_0_1_12"/>
<dbReference type="Pfam" id="PF00155">
    <property type="entry name" value="Aminotran_1_2"/>
    <property type="match status" value="1"/>
</dbReference>
<evidence type="ECO:0000313" key="8">
    <source>
        <dbReference type="Proteomes" id="UP000005632"/>
    </source>
</evidence>
<keyword evidence="5" id="KW-0804">Transcription</keyword>
<gene>
    <name evidence="7" type="ordered locus">SpiGrapes_3101</name>
</gene>